<accession>A0A1H9PQF2</accession>
<reference evidence="2" key="1">
    <citation type="submission" date="2016-10" db="EMBL/GenBank/DDBJ databases">
        <authorList>
            <person name="Varghese N."/>
            <person name="Submissions S."/>
        </authorList>
    </citation>
    <scope>NUCLEOTIDE SEQUENCE [LARGE SCALE GENOMIC DNA]</scope>
    <source>
        <strain evidence="2">S9</strain>
    </source>
</reference>
<name>A0A1H9PQF2_9BACI</name>
<keyword evidence="2" id="KW-1185">Reference proteome</keyword>
<sequence length="263" mass="30148">MQQTEICTFLKTFFSENGCAITENSPYSMQVQLTEELDKALMNRPFYWHYIEKMGGQPNLATLSLKTDPKEEEGELIHFGSPRLHKIFSYVIEKGRFGQFFEPVPPEGKTVPLKPWLCLNGKIVYHCHQKKEEFFSIGLSLITGEMLKEFHSLVKSSSLKVSIPDFCFTLTPLIKPGSGIDRIHQYLFHTIEKENHQWAEEAMCKMDKELALLERFYAGTTEKPPSYEKEKASITGLYAPSIQLDIINGGIFYLHNHPLTGFS</sequence>
<protein>
    <recommendedName>
        <fullName evidence="3">YqhG</fullName>
    </recommendedName>
</protein>
<dbReference type="RefSeq" id="WP_093047314.1">
    <property type="nucleotide sequence ID" value="NZ_FOGT01000001.1"/>
</dbReference>
<dbReference type="Proteomes" id="UP000198571">
    <property type="component" value="Unassembled WGS sequence"/>
</dbReference>
<evidence type="ECO:0008006" key="3">
    <source>
        <dbReference type="Google" id="ProtNLM"/>
    </source>
</evidence>
<dbReference type="OrthoDB" id="2433584at2"/>
<gene>
    <name evidence="1" type="ORF">SAMN05518684_101400</name>
</gene>
<proteinExistence type="predicted"/>
<dbReference type="STRING" id="1601833.SAMN05518684_101400"/>
<dbReference type="Pfam" id="PF11079">
    <property type="entry name" value="YqhG"/>
    <property type="match status" value="1"/>
</dbReference>
<dbReference type="EMBL" id="FOGT01000001">
    <property type="protein sequence ID" value="SER49803.1"/>
    <property type="molecule type" value="Genomic_DNA"/>
</dbReference>
<evidence type="ECO:0000313" key="1">
    <source>
        <dbReference type="EMBL" id="SER49803.1"/>
    </source>
</evidence>
<dbReference type="InterPro" id="IPR024562">
    <property type="entry name" value="YqhG"/>
</dbReference>
<evidence type="ECO:0000313" key="2">
    <source>
        <dbReference type="Proteomes" id="UP000198571"/>
    </source>
</evidence>
<organism evidence="1 2">
    <name type="scientific">Salipaludibacillus aurantiacus</name>
    <dbReference type="NCBI Taxonomy" id="1601833"/>
    <lineage>
        <taxon>Bacteria</taxon>
        <taxon>Bacillati</taxon>
        <taxon>Bacillota</taxon>
        <taxon>Bacilli</taxon>
        <taxon>Bacillales</taxon>
        <taxon>Bacillaceae</taxon>
    </lineage>
</organism>
<dbReference type="AlphaFoldDB" id="A0A1H9PQF2"/>